<organism evidence="2">
    <name type="scientific">marine sediment metagenome</name>
    <dbReference type="NCBI Taxonomy" id="412755"/>
    <lineage>
        <taxon>unclassified sequences</taxon>
        <taxon>metagenomes</taxon>
        <taxon>ecological metagenomes</taxon>
    </lineage>
</organism>
<feature type="non-terminal residue" evidence="2">
    <location>
        <position position="139"/>
    </location>
</feature>
<dbReference type="InterPro" id="IPR036397">
    <property type="entry name" value="RNaseH_sf"/>
</dbReference>
<name>A0A0F8YI66_9ZZZZ</name>
<dbReference type="GO" id="GO:0003676">
    <property type="term" value="F:nucleic acid binding"/>
    <property type="evidence" value="ECO:0007669"/>
    <property type="project" value="InterPro"/>
</dbReference>
<dbReference type="InterPro" id="IPR013520">
    <property type="entry name" value="Ribonucl_H"/>
</dbReference>
<dbReference type="InterPro" id="IPR012337">
    <property type="entry name" value="RNaseH-like_sf"/>
</dbReference>
<dbReference type="AlphaFoldDB" id="A0A0F8YI66"/>
<evidence type="ECO:0000313" key="2">
    <source>
        <dbReference type="EMBL" id="KKK81102.1"/>
    </source>
</evidence>
<feature type="domain" description="Exonuclease" evidence="1">
    <location>
        <begin position="8"/>
        <end position="119"/>
    </location>
</feature>
<proteinExistence type="predicted"/>
<dbReference type="Pfam" id="PF00929">
    <property type="entry name" value="RNase_T"/>
    <property type="match status" value="1"/>
</dbReference>
<dbReference type="EMBL" id="LAZR01053274">
    <property type="protein sequence ID" value="KKK81102.1"/>
    <property type="molecule type" value="Genomic_DNA"/>
</dbReference>
<dbReference type="SUPFAM" id="SSF53098">
    <property type="entry name" value="Ribonuclease H-like"/>
    <property type="match status" value="1"/>
</dbReference>
<evidence type="ECO:0000259" key="1">
    <source>
        <dbReference type="Pfam" id="PF00929"/>
    </source>
</evidence>
<reference evidence="2" key="1">
    <citation type="journal article" date="2015" name="Nature">
        <title>Complex archaea that bridge the gap between prokaryotes and eukaryotes.</title>
        <authorList>
            <person name="Spang A."/>
            <person name="Saw J.H."/>
            <person name="Jorgensen S.L."/>
            <person name="Zaremba-Niedzwiedzka K."/>
            <person name="Martijn J."/>
            <person name="Lind A.E."/>
            <person name="van Eijk R."/>
            <person name="Schleper C."/>
            <person name="Guy L."/>
            <person name="Ettema T.J."/>
        </authorList>
    </citation>
    <scope>NUCLEOTIDE SEQUENCE</scope>
</reference>
<dbReference type="Gene3D" id="3.30.420.10">
    <property type="entry name" value="Ribonuclease H-like superfamily/Ribonuclease H"/>
    <property type="match status" value="1"/>
</dbReference>
<accession>A0A0F8YI66</accession>
<sequence length="139" mass="16248">MVENNSIIVVDIETTGLYYEEDSIVEIGICELDLDSGECSELFNQLIRERDFSSKYQNAWIFKNSDLIYEDILNAKPLKVYKKELRKIFKDYPATAYKKRFDFDFLTNRGFKIKELPCPMIIATNILKLPPRKGGTVYK</sequence>
<protein>
    <recommendedName>
        <fullName evidence="1">Exonuclease domain-containing protein</fullName>
    </recommendedName>
</protein>
<gene>
    <name evidence="2" type="ORF">LCGC14_2816840</name>
</gene>
<dbReference type="CDD" id="cd06127">
    <property type="entry name" value="DEDDh"/>
    <property type="match status" value="1"/>
</dbReference>
<comment type="caution">
    <text evidence="2">The sequence shown here is derived from an EMBL/GenBank/DDBJ whole genome shotgun (WGS) entry which is preliminary data.</text>
</comment>